<reference evidence="3 4" key="1">
    <citation type="submission" date="2024-01" db="EMBL/GenBank/DDBJ databases">
        <title>A draft genome for the cacao thread blight pathogen Marasmiellus scandens.</title>
        <authorList>
            <person name="Baruah I.K."/>
            <person name="Leung J."/>
            <person name="Bukari Y."/>
            <person name="Amoako-Attah I."/>
            <person name="Meinhardt L.W."/>
            <person name="Bailey B.A."/>
            <person name="Cohen S.P."/>
        </authorList>
    </citation>
    <scope>NUCLEOTIDE SEQUENCE [LARGE SCALE GENOMIC DNA]</scope>
    <source>
        <strain evidence="3 4">GH-19</strain>
    </source>
</reference>
<evidence type="ECO:0000259" key="2">
    <source>
        <dbReference type="Pfam" id="PF17667"/>
    </source>
</evidence>
<dbReference type="Pfam" id="PF17667">
    <property type="entry name" value="Pkinase_fungal"/>
    <property type="match status" value="1"/>
</dbReference>
<dbReference type="Proteomes" id="UP001498398">
    <property type="component" value="Unassembled WGS sequence"/>
</dbReference>
<comment type="caution">
    <text evidence="3">The sequence shown here is derived from an EMBL/GenBank/DDBJ whole genome shotgun (WGS) entry which is preliminary data.</text>
</comment>
<evidence type="ECO:0000313" key="4">
    <source>
        <dbReference type="Proteomes" id="UP001498398"/>
    </source>
</evidence>
<dbReference type="PANTHER" id="PTHR38248">
    <property type="entry name" value="FUNK1 6"/>
    <property type="match status" value="1"/>
</dbReference>
<sequence>MSSGTRSNLTQTNLMTADVKEDLYRNTRLTTLEAFEEKFFPSKPDETQLEEILEYLKDLYEDTSSSWKNFSKKASDGEEDHYKALQDTMNAVQRAYARVMDKKVTRIWLDTHSKKPATSNKAANRPGLIQAIGGEEKWEDRKKDLMKRVKTRNWNLDEFGDGFIYEDEHRKRLHAYWMHTAIPVEVIMKPDGMSWDKAKAIETVQQLAGYMRQILCEQLDRRFVLGLILFHDSISLWYCDRSGLLGTDRVINIHEEPERFIHIIGSISTLSYESLGWDPTMRIWMQQEIKPSYELDFAKKDISQSFEDSALHYRTRWEIMIAGRKYVTIRALSLSWGEIMCGRATLVWLAVDIEAEKTVVIKQAWSPFTAHRNRKLQDDITVDLEDNDLPLRPEAEVYAHALGVKLEDLNSRLNYTENHIGRVHAHEVVVGTRTAKDLRSDNIQNYYEQETKSTTRKRTRDETEAMDEPGEDQLHENFSEVIQKTLGKRPLPFTERQLCRIVFVDFGFPLKRFSDLQELLDVLEDVLKGYEYLLSKGIIQRDLSPNNILICPPLDPSSSERCKGRLNDEDHGKIGFTYTGTDTLQMKLDCEEAQNQLKLLAARLDSPCSSEVQQLVLAVYGTNLRALTYLDFLQNNVPELARMDEKPPLLDKTHLQFPVSLTTPLPPLFSDHLQVNEERSGTKPYMSYRLLQSSALPHTAVNDMESMFYAVLYLCLTRNGPGGGLRSELNADSAAGIPEKKSVTSDQLLHILHCFFDGSSAVLWDNKSLLLEGFPSQDSTELSENFSTYLAPCFHPYFDPLKLLLEDWFQILRRAYAPHLGDRSVEYIWPHLYFKEALKRFREKNKEELRKHDENPAYRDLKEQEQSRRRKFLESLGEAKKEVLSGSKKDGAVEDNDELEGETSPPHAPRLSPTARFDNYQPLSLSKSSRRKMD</sequence>
<name>A0ABR1IUM3_9AGAR</name>
<evidence type="ECO:0000256" key="1">
    <source>
        <dbReference type="SAM" id="MobiDB-lite"/>
    </source>
</evidence>
<dbReference type="InterPro" id="IPR011009">
    <property type="entry name" value="Kinase-like_dom_sf"/>
</dbReference>
<dbReference type="SUPFAM" id="SSF56112">
    <property type="entry name" value="Protein kinase-like (PK-like)"/>
    <property type="match status" value="1"/>
</dbReference>
<evidence type="ECO:0000313" key="3">
    <source>
        <dbReference type="EMBL" id="KAK7440007.1"/>
    </source>
</evidence>
<dbReference type="InterPro" id="IPR040976">
    <property type="entry name" value="Pkinase_fungal"/>
</dbReference>
<organism evidence="3 4">
    <name type="scientific">Marasmiellus scandens</name>
    <dbReference type="NCBI Taxonomy" id="2682957"/>
    <lineage>
        <taxon>Eukaryota</taxon>
        <taxon>Fungi</taxon>
        <taxon>Dikarya</taxon>
        <taxon>Basidiomycota</taxon>
        <taxon>Agaricomycotina</taxon>
        <taxon>Agaricomycetes</taxon>
        <taxon>Agaricomycetidae</taxon>
        <taxon>Agaricales</taxon>
        <taxon>Marasmiineae</taxon>
        <taxon>Omphalotaceae</taxon>
        <taxon>Marasmiellus</taxon>
    </lineage>
</organism>
<accession>A0ABR1IUM3</accession>
<dbReference type="EMBL" id="JBANRG010000070">
    <property type="protein sequence ID" value="KAK7440007.1"/>
    <property type="molecule type" value="Genomic_DNA"/>
</dbReference>
<feature type="region of interest" description="Disordered" evidence="1">
    <location>
        <begin position="882"/>
        <end position="934"/>
    </location>
</feature>
<gene>
    <name evidence="3" type="ORF">VKT23_017260</name>
</gene>
<protein>
    <recommendedName>
        <fullName evidence="2">Fungal-type protein kinase domain-containing protein</fullName>
    </recommendedName>
</protein>
<dbReference type="Gene3D" id="1.10.510.10">
    <property type="entry name" value="Transferase(Phosphotransferase) domain 1"/>
    <property type="match status" value="1"/>
</dbReference>
<feature type="compositionally biased region" description="Basic and acidic residues" evidence="1">
    <location>
        <begin position="449"/>
        <end position="463"/>
    </location>
</feature>
<proteinExistence type="predicted"/>
<keyword evidence="4" id="KW-1185">Reference proteome</keyword>
<feature type="compositionally biased region" description="Basic and acidic residues" evidence="1">
    <location>
        <begin position="882"/>
        <end position="892"/>
    </location>
</feature>
<dbReference type="PANTHER" id="PTHR38248:SF2">
    <property type="entry name" value="FUNK1 11"/>
    <property type="match status" value="1"/>
</dbReference>
<feature type="region of interest" description="Disordered" evidence="1">
    <location>
        <begin position="449"/>
        <end position="473"/>
    </location>
</feature>
<feature type="domain" description="Fungal-type protein kinase" evidence="2">
    <location>
        <begin position="169"/>
        <end position="568"/>
    </location>
</feature>